<proteinExistence type="inferred from homology"/>
<keyword evidence="4" id="KW-0175">Coiled coil</keyword>
<dbReference type="InterPro" id="IPR013762">
    <property type="entry name" value="Integrase-like_cat_sf"/>
</dbReference>
<dbReference type="Gene3D" id="1.10.150.130">
    <property type="match status" value="1"/>
</dbReference>
<keyword evidence="3" id="KW-0233">DNA recombination</keyword>
<evidence type="ECO:0000259" key="5">
    <source>
        <dbReference type="PROSITE" id="PS51898"/>
    </source>
</evidence>
<reference evidence="6" key="2">
    <citation type="submission" date="2021-04" db="EMBL/GenBank/DDBJ databases">
        <authorList>
            <person name="Gilroy R."/>
        </authorList>
    </citation>
    <scope>NUCLEOTIDE SEQUENCE</scope>
    <source>
        <strain evidence="6">ChiHecec2B26-12326</strain>
    </source>
</reference>
<dbReference type="GO" id="GO:0003677">
    <property type="term" value="F:DNA binding"/>
    <property type="evidence" value="ECO:0007669"/>
    <property type="project" value="UniProtKB-KW"/>
</dbReference>
<evidence type="ECO:0000256" key="4">
    <source>
        <dbReference type="SAM" id="Coils"/>
    </source>
</evidence>
<evidence type="ECO:0000256" key="3">
    <source>
        <dbReference type="ARBA" id="ARBA00023172"/>
    </source>
</evidence>
<gene>
    <name evidence="6" type="ORF">H9848_11330</name>
</gene>
<reference evidence="6" key="1">
    <citation type="journal article" date="2021" name="PeerJ">
        <title>Extensive microbial diversity within the chicken gut microbiome revealed by metagenomics and culture.</title>
        <authorList>
            <person name="Gilroy R."/>
            <person name="Ravi A."/>
            <person name="Getino M."/>
            <person name="Pursley I."/>
            <person name="Horton D.L."/>
            <person name="Alikhan N.F."/>
            <person name="Baker D."/>
            <person name="Gharbi K."/>
            <person name="Hall N."/>
            <person name="Watson M."/>
            <person name="Adriaenssens E.M."/>
            <person name="Foster-Nyarko E."/>
            <person name="Jarju S."/>
            <person name="Secka A."/>
            <person name="Antonio M."/>
            <person name="Oren A."/>
            <person name="Chaudhuri R.R."/>
            <person name="La Ragione R."/>
            <person name="Hildebrand F."/>
            <person name="Pallen M.J."/>
        </authorList>
    </citation>
    <scope>NUCLEOTIDE SEQUENCE</scope>
    <source>
        <strain evidence="6">ChiHecec2B26-12326</strain>
    </source>
</reference>
<dbReference type="InterPro" id="IPR010998">
    <property type="entry name" value="Integrase_recombinase_N"/>
</dbReference>
<evidence type="ECO:0000256" key="1">
    <source>
        <dbReference type="ARBA" id="ARBA00008857"/>
    </source>
</evidence>
<dbReference type="InterPro" id="IPR002104">
    <property type="entry name" value="Integrase_catalytic"/>
</dbReference>
<dbReference type="InterPro" id="IPR025269">
    <property type="entry name" value="SAM-like_dom"/>
</dbReference>
<evidence type="ECO:0000313" key="7">
    <source>
        <dbReference type="Proteomes" id="UP000823847"/>
    </source>
</evidence>
<dbReference type="PANTHER" id="PTHR30349">
    <property type="entry name" value="PHAGE INTEGRASE-RELATED"/>
    <property type="match status" value="1"/>
</dbReference>
<accession>A0A9D1XTH0</accession>
<dbReference type="PROSITE" id="PS51898">
    <property type="entry name" value="TYR_RECOMBINASE"/>
    <property type="match status" value="1"/>
</dbReference>
<feature type="domain" description="Tyr recombinase" evidence="5">
    <location>
        <begin position="249"/>
        <end position="457"/>
    </location>
</feature>
<evidence type="ECO:0000313" key="6">
    <source>
        <dbReference type="EMBL" id="HIX87179.1"/>
    </source>
</evidence>
<comment type="caution">
    <text evidence="6">The sequence shown here is derived from an EMBL/GenBank/DDBJ whole genome shotgun (WGS) entry which is preliminary data.</text>
</comment>
<comment type="similarity">
    <text evidence="1">Belongs to the 'phage' integrase family.</text>
</comment>
<name>A0A9D1XTH0_9BACT</name>
<dbReference type="InterPro" id="IPR011010">
    <property type="entry name" value="DNA_brk_join_enz"/>
</dbReference>
<dbReference type="InterPro" id="IPR050090">
    <property type="entry name" value="Tyrosine_recombinase_XerCD"/>
</dbReference>
<dbReference type="EMBL" id="DXEN01000083">
    <property type="protein sequence ID" value="HIX87179.1"/>
    <property type="molecule type" value="Genomic_DNA"/>
</dbReference>
<sequence length="474" mass="55044">MREFFTRTKNEKGYATLYTRIRKRNPKVDIFVNSLIQVDIIAWKKAKSGLDEWNKFLKTKDGKEIHSKMQGVDNAIDSLTEQGIFEKSLIDEAVANVIYKEERELQRIKEEEERKAQEEQIRIEAEKEAARKADVILFLQNYLEGMRNGSIKYGGETYGKNTCKVWSNFLGILKRFHAVNPFTWNDINKTLTDRFLCFMEEEGYMVKSINKYLICFRAMVGYAYEQGMHENTIALKSFSKKKVQESDKAKEIYLTGAELQALYEMKLEGSKETVRDVFLVGCYTCQRFSDYSHLERENFTTTAKGTRIVRIVQEKTGNSVVIPILNDNLLHIAEKYDYEIPKVNDVVLNRNIKQILRELSETVPSLARQERTVLTMKERSKEERGEVSYIRDAKGYVVKPRYELVSSHTARRSGITNLYLTGLFDSFQMMSVSGHKDEKTFNEYIKLSSDEIADAIAKKLEERNKNKSSNEGLF</sequence>
<dbReference type="AlphaFoldDB" id="A0A9D1XTH0"/>
<dbReference type="GO" id="GO:0006310">
    <property type="term" value="P:DNA recombination"/>
    <property type="evidence" value="ECO:0007669"/>
    <property type="project" value="UniProtKB-KW"/>
</dbReference>
<dbReference type="Proteomes" id="UP000823847">
    <property type="component" value="Unassembled WGS sequence"/>
</dbReference>
<dbReference type="Gene3D" id="1.10.443.10">
    <property type="entry name" value="Intergrase catalytic core"/>
    <property type="match status" value="1"/>
</dbReference>
<evidence type="ECO:0000256" key="2">
    <source>
        <dbReference type="ARBA" id="ARBA00023125"/>
    </source>
</evidence>
<dbReference type="PANTHER" id="PTHR30349:SF64">
    <property type="entry name" value="PROPHAGE INTEGRASE INTD-RELATED"/>
    <property type="match status" value="1"/>
</dbReference>
<dbReference type="SUPFAM" id="SSF56349">
    <property type="entry name" value="DNA breaking-rejoining enzymes"/>
    <property type="match status" value="1"/>
</dbReference>
<organism evidence="6 7">
    <name type="scientific">Candidatus Parabacteroides intestinigallinarum</name>
    <dbReference type="NCBI Taxonomy" id="2838722"/>
    <lineage>
        <taxon>Bacteria</taxon>
        <taxon>Pseudomonadati</taxon>
        <taxon>Bacteroidota</taxon>
        <taxon>Bacteroidia</taxon>
        <taxon>Bacteroidales</taxon>
        <taxon>Tannerellaceae</taxon>
        <taxon>Parabacteroides</taxon>
    </lineage>
</organism>
<feature type="coiled-coil region" evidence="4">
    <location>
        <begin position="98"/>
        <end position="133"/>
    </location>
</feature>
<dbReference type="Pfam" id="PF13102">
    <property type="entry name" value="Phage_int_SAM_5"/>
    <property type="match status" value="1"/>
</dbReference>
<protein>
    <submittedName>
        <fullName evidence="6">Site-specific integrase</fullName>
    </submittedName>
</protein>
<dbReference type="GO" id="GO:0015074">
    <property type="term" value="P:DNA integration"/>
    <property type="evidence" value="ECO:0007669"/>
    <property type="project" value="InterPro"/>
</dbReference>
<keyword evidence="2" id="KW-0238">DNA-binding</keyword>